<comment type="caution">
    <text evidence="1">The sequence shown here is derived from an EMBL/GenBank/DDBJ whole genome shotgun (WGS) entry which is preliminary data.</text>
</comment>
<gene>
    <name evidence="1" type="ORF">GPA25_02945</name>
</gene>
<dbReference type="RefSeq" id="WP_169258854.1">
    <property type="nucleotide sequence ID" value="NZ_WTVQ01000003.1"/>
</dbReference>
<name>A0ABX1Q6L3_9RHOO</name>
<keyword evidence="2" id="KW-1185">Reference proteome</keyword>
<dbReference type="EMBL" id="WTVQ01000003">
    <property type="protein sequence ID" value="NMG73710.1"/>
    <property type="molecule type" value="Genomic_DNA"/>
</dbReference>
<reference evidence="1 2" key="1">
    <citation type="submission" date="2019-12" db="EMBL/GenBank/DDBJ databases">
        <title>Comparative genomics gives insights into the taxonomy of the Azoarcus-Aromatoleum group and reveals separate origins of nif in the plant-associated Azoarcus and non-plant-associated Aromatoleum sub-groups.</title>
        <authorList>
            <person name="Lafos M."/>
            <person name="Maluk M."/>
            <person name="Batista M."/>
            <person name="Junghare M."/>
            <person name="Carmona M."/>
            <person name="Faoro H."/>
            <person name="Cruz L.M."/>
            <person name="Battistoni F."/>
            <person name="De Souza E."/>
            <person name="Pedrosa F."/>
            <person name="Chen W.-M."/>
            <person name="Poole P.S."/>
            <person name="Dixon R.A."/>
            <person name="James E.K."/>
        </authorList>
    </citation>
    <scope>NUCLEOTIDE SEQUENCE [LARGE SCALE GENOMIC DNA]</scope>
    <source>
        <strain evidence="1 2">22Lin</strain>
    </source>
</reference>
<evidence type="ECO:0000313" key="1">
    <source>
        <dbReference type="EMBL" id="NMG73710.1"/>
    </source>
</evidence>
<dbReference type="Proteomes" id="UP000648984">
    <property type="component" value="Unassembled WGS sequence"/>
</dbReference>
<proteinExistence type="predicted"/>
<evidence type="ECO:0008006" key="3">
    <source>
        <dbReference type="Google" id="ProtNLM"/>
    </source>
</evidence>
<protein>
    <recommendedName>
        <fullName evidence="3">Helix-turn-helix domain-containing protein</fullName>
    </recommendedName>
</protein>
<accession>A0ABX1Q6L3</accession>
<organism evidence="1 2">
    <name type="scientific">Aromatoleum diolicum</name>
    <dbReference type="NCBI Taxonomy" id="75796"/>
    <lineage>
        <taxon>Bacteria</taxon>
        <taxon>Pseudomonadati</taxon>
        <taxon>Pseudomonadota</taxon>
        <taxon>Betaproteobacteria</taxon>
        <taxon>Rhodocyclales</taxon>
        <taxon>Rhodocyclaceae</taxon>
        <taxon>Aromatoleum</taxon>
    </lineage>
</organism>
<evidence type="ECO:0000313" key="2">
    <source>
        <dbReference type="Proteomes" id="UP000648984"/>
    </source>
</evidence>
<sequence>MTITEIIPTAWRNDAPLASRTYSTEQAAAVLHVRPQTLRAALCRAGHYAGVMPIKLPSRFLAWPADQIEAIARGEVAQ</sequence>